<name>A0A6J4PTA7_9BACT</name>
<sequence length="380" mass="44390">MWKIKNIQQSFALILLFYFAASAQTRWTEKQANDWYAKQPFQVGANYIPATAINELEMWQADTFDPKRIDLELGWAESLGMNTMRVFLHDLAYEQDPQGFKKRLNQFLDISAKHKIKPMIVLFDSVWDPNPQIGKQRVPRPGIHNSGWLQSPGAKALANPAEYPRLEKYVKDVVGSFAKDERIHSWDIWNEPDNRNGNDYAKQDPPNKIELVNKLLPLAFQWTRAANPRQPLTSGVWKGEYPNTEKFDSTEKIQIENSDFITFHSYDSADEFAKRILFLQKLNRPIMCTEYMARPRGNTFVAILPIGERYNVGMINWGFVQGKSQTNYPWDSWERPYVDYEPWIWFHDVFRTDGTPYLREETELIKRITGKTRVRAVGAK</sequence>
<dbReference type="EMBL" id="CADCUR010000284">
    <property type="protein sequence ID" value="CAA9424703.1"/>
    <property type="molecule type" value="Genomic_DNA"/>
</dbReference>
<feature type="signal peptide" evidence="1">
    <location>
        <begin position="1"/>
        <end position="23"/>
    </location>
</feature>
<reference evidence="2" key="1">
    <citation type="submission" date="2020-02" db="EMBL/GenBank/DDBJ databases">
        <authorList>
            <person name="Meier V. D."/>
        </authorList>
    </citation>
    <scope>NUCLEOTIDE SEQUENCE</scope>
    <source>
        <strain evidence="2">AVDCRST_MAG74</strain>
    </source>
</reference>
<evidence type="ECO:0000256" key="1">
    <source>
        <dbReference type="SAM" id="SignalP"/>
    </source>
</evidence>
<evidence type="ECO:0000313" key="2">
    <source>
        <dbReference type="EMBL" id="CAA9424703.1"/>
    </source>
</evidence>
<gene>
    <name evidence="2" type="ORF">AVDCRST_MAG74-3248</name>
</gene>
<dbReference type="SUPFAM" id="SSF51445">
    <property type="entry name" value="(Trans)glycosidases"/>
    <property type="match status" value="1"/>
</dbReference>
<feature type="chain" id="PRO_5027091335" evidence="1">
    <location>
        <begin position="24"/>
        <end position="380"/>
    </location>
</feature>
<dbReference type="Gene3D" id="3.20.20.80">
    <property type="entry name" value="Glycosidases"/>
    <property type="match status" value="1"/>
</dbReference>
<keyword evidence="1" id="KW-0732">Signal</keyword>
<dbReference type="AlphaFoldDB" id="A0A6J4PTA7"/>
<protein>
    <submittedName>
        <fullName evidence="2">GH5_13 / GH5 / GH5_19</fullName>
    </submittedName>
</protein>
<proteinExistence type="predicted"/>
<dbReference type="InterPro" id="IPR017853">
    <property type="entry name" value="GH"/>
</dbReference>
<organism evidence="2">
    <name type="scientific">uncultured Pyrinomonadaceae bacterium</name>
    <dbReference type="NCBI Taxonomy" id="2283094"/>
    <lineage>
        <taxon>Bacteria</taxon>
        <taxon>Pseudomonadati</taxon>
        <taxon>Acidobacteriota</taxon>
        <taxon>Blastocatellia</taxon>
        <taxon>Blastocatellales</taxon>
        <taxon>Pyrinomonadaceae</taxon>
        <taxon>environmental samples</taxon>
    </lineage>
</organism>
<accession>A0A6J4PTA7</accession>